<dbReference type="RefSeq" id="XP_067715041.1">
    <property type="nucleotide sequence ID" value="XM_067858940.1"/>
</dbReference>
<evidence type="ECO:0000256" key="1">
    <source>
        <dbReference type="SAM" id="MobiDB-lite"/>
    </source>
</evidence>
<name>A0AAV4LT75_BABCB</name>
<reference evidence="2 3" key="1">
    <citation type="submission" date="2021-06" db="EMBL/GenBank/DDBJ databases">
        <title>Genome sequence of Babesia caballi.</title>
        <authorList>
            <person name="Yamagishi J."/>
            <person name="Kidaka T."/>
            <person name="Ochi A."/>
        </authorList>
    </citation>
    <scope>NUCLEOTIDE SEQUENCE [LARGE SCALE GENOMIC DNA]</scope>
    <source>
        <strain evidence="2">USDA-D6B2</strain>
    </source>
</reference>
<evidence type="ECO:0000313" key="3">
    <source>
        <dbReference type="Proteomes" id="UP001497744"/>
    </source>
</evidence>
<comment type="caution">
    <text evidence="2">The sequence shown here is derived from an EMBL/GenBank/DDBJ whole genome shotgun (WGS) entry which is preliminary data.</text>
</comment>
<dbReference type="EMBL" id="BPLF01000002">
    <property type="protein sequence ID" value="GIX62972.1"/>
    <property type="molecule type" value="Genomic_DNA"/>
</dbReference>
<dbReference type="GeneID" id="94194453"/>
<keyword evidence="3" id="KW-1185">Reference proteome</keyword>
<sequence>MLGAKSLPRQRHLRAHLLQEQRQDPPRAADHALVLRLQQLEQVRHRQRDERPLVHQLEVPVPVKVPRLEQQLVRQRPNRLHHLQRRQHLDLALLVAQEAPQVRGEDGEEALGQRRAHADRARTAARRPAGRRLERPRHEGVAGRVAEPLQRNPPQHRALAPGEHVEHLRHAGVHEGRRHAEGVDHQRTPELDRDGVEQPHVPDARLELVGVGEGCEEARRRHHRPPEGHHRRAGHVADLQKVPVDVEPEVDVLGDVDARLVQHHRHQLQPVLPQKPLGDLEDQRSRLHRRREHHAVGLRLQEAANRRAVPARHRVRALLQEAQQNVPHREDDVVHQLQRHGGLGGVPHGVLVHQRAHEHLVHLGALYRPQAPEHLGHGAVRLDHADQRRLLHVRRDVLHHRQALLPLQHQAQHRPPLQLPATSLLLRRRLAVQRLGDVLRRHPRERLGPREHLRRVVQRDQLQHLHLLEDSDGVLYLVPQGELDLRVVGQLQ</sequence>
<gene>
    <name evidence="2" type="ORF">BcabD6B2_24070</name>
</gene>
<protein>
    <submittedName>
        <fullName evidence="2">DUF4347 domain-containing protein</fullName>
    </submittedName>
</protein>
<accession>A0AAV4LT75</accession>
<feature type="region of interest" description="Disordered" evidence="1">
    <location>
        <begin position="103"/>
        <end position="142"/>
    </location>
</feature>
<organism evidence="2 3">
    <name type="scientific">Babesia caballi</name>
    <dbReference type="NCBI Taxonomy" id="5871"/>
    <lineage>
        <taxon>Eukaryota</taxon>
        <taxon>Sar</taxon>
        <taxon>Alveolata</taxon>
        <taxon>Apicomplexa</taxon>
        <taxon>Aconoidasida</taxon>
        <taxon>Piroplasmida</taxon>
        <taxon>Babesiidae</taxon>
        <taxon>Babesia</taxon>
    </lineage>
</organism>
<proteinExistence type="predicted"/>
<evidence type="ECO:0000313" key="2">
    <source>
        <dbReference type="EMBL" id="GIX62972.1"/>
    </source>
</evidence>
<dbReference type="AlphaFoldDB" id="A0AAV4LT75"/>
<dbReference type="Proteomes" id="UP001497744">
    <property type="component" value="Unassembled WGS sequence"/>
</dbReference>
<feature type="compositionally biased region" description="Basic and acidic residues" evidence="1">
    <location>
        <begin position="131"/>
        <end position="141"/>
    </location>
</feature>